<dbReference type="Pfam" id="PF01535">
    <property type="entry name" value="PPR"/>
    <property type="match status" value="1"/>
</dbReference>
<keyword evidence="5" id="KW-1185">Reference proteome</keyword>
<dbReference type="Gene3D" id="1.25.40.10">
    <property type="entry name" value="Tetratricopeptide repeat domain"/>
    <property type="match status" value="1"/>
</dbReference>
<dbReference type="Proteomes" id="UP001447188">
    <property type="component" value="Unassembled WGS sequence"/>
</dbReference>
<feature type="compositionally biased region" description="Basic and acidic residues" evidence="3">
    <location>
        <begin position="896"/>
        <end position="913"/>
    </location>
</feature>
<organism evidence="4 5">
    <name type="scientific">Discina gigas</name>
    <dbReference type="NCBI Taxonomy" id="1032678"/>
    <lineage>
        <taxon>Eukaryota</taxon>
        <taxon>Fungi</taxon>
        <taxon>Dikarya</taxon>
        <taxon>Ascomycota</taxon>
        <taxon>Pezizomycotina</taxon>
        <taxon>Pezizomycetes</taxon>
        <taxon>Pezizales</taxon>
        <taxon>Discinaceae</taxon>
        <taxon>Discina</taxon>
    </lineage>
</organism>
<protein>
    <recommendedName>
        <fullName evidence="6">Pentatricopeptide repeat-containing protein</fullName>
    </recommendedName>
</protein>
<name>A0ABR3GN49_9PEZI</name>
<dbReference type="InterPro" id="IPR002885">
    <property type="entry name" value="PPR_rpt"/>
</dbReference>
<evidence type="ECO:0000313" key="4">
    <source>
        <dbReference type="EMBL" id="KAL0637334.1"/>
    </source>
</evidence>
<feature type="repeat" description="PPR" evidence="1">
    <location>
        <begin position="639"/>
        <end position="673"/>
    </location>
</feature>
<dbReference type="InterPro" id="IPR011990">
    <property type="entry name" value="TPR-like_helical_dom_sf"/>
</dbReference>
<feature type="region of interest" description="Disordered" evidence="3">
    <location>
        <begin position="896"/>
        <end position="921"/>
    </location>
</feature>
<proteinExistence type="predicted"/>
<dbReference type="NCBIfam" id="TIGR00756">
    <property type="entry name" value="PPR"/>
    <property type="match status" value="1"/>
</dbReference>
<dbReference type="EMBL" id="JBBBZM010000036">
    <property type="protein sequence ID" value="KAL0637334.1"/>
    <property type="molecule type" value="Genomic_DNA"/>
</dbReference>
<evidence type="ECO:0008006" key="6">
    <source>
        <dbReference type="Google" id="ProtNLM"/>
    </source>
</evidence>
<evidence type="ECO:0000256" key="2">
    <source>
        <dbReference type="SAM" id="Coils"/>
    </source>
</evidence>
<sequence>MPLDPRDPHDPRDPRFPLHGDLLSDGKFPALHGFSVPRRPPRAAPNYMPAWLDHLLAGPFLPLVLRIAPSGPTKSVKPAEIPETVESSKSPEFSETPKVDFSTQPEKLLLFLESAWGHKHDIITELVASGKWQQAVWIVRALLEPSFEYPSFIATQSVFSGTRYTTLGDTRESPSNRAEENSIPSPGIAGRSGLWAINDLRVKLDIERRRRGFGIVLGSLAGMILRAGDELPDGGNMLGDKHTDLLPTARQILAYCHTASLMPEQLYAVDRYPRLHILRPRILASLADAVWRAREVMVAAEAAELGIVGEHRGMEVPRARHTLTVWGSGTQDIPDPPAAATGSHTLQAPYAEREVWMELVLAVIVEAGYGNIAVSTIKYMLHLATRGVPHNTWSFTDYSARYPSEYTPENIARQNREPKSGIAERWALEGHSLRPPLVTTHPLTLPDWILPAVADAIVDSTAEGRGLEPMFKSILSYARALPMRKETVLRLLRHPALVWSKNAESMEVGAALLWQFGDRGKAIDMYYTALALHITADNIPGAMRVWNDGIARSRRLCETPNRISGMYLTLLVRRRQLGYAWGLLRHTDGAPPVIPQSAYSVPTLAPALLALAIQTHSNALYRDVTAAVATARRSGRWVTRATYTSVLNAHLEFGDVAAARQVLLDMKDDGVPADGVAVAVLVRHELTRDIHAGYDLAERESGHLFPGNEHLEKSGEQQEQHGLGFSRDAWNVVLDHAVGENSEARAAWALAGAGIGMDAGLGMDTVTFNILLRGVAKKSGARKAMEMCHRYHTRGDQGDGRVVGDALSFRTVLHSAVRELIAMDRRAKVEWEVKKVELKGVMESARKERKEKEEERAEVEAVVRWCWGEMRRSGMQIDDVIDTVRDKLWKRMEAGENWRQKKKAAETKAEKEARKKRTRKT</sequence>
<evidence type="ECO:0000313" key="5">
    <source>
        <dbReference type="Proteomes" id="UP001447188"/>
    </source>
</evidence>
<reference evidence="4 5" key="1">
    <citation type="submission" date="2024-02" db="EMBL/GenBank/DDBJ databases">
        <title>Discinaceae phylogenomics.</title>
        <authorList>
            <person name="Dirks A.C."/>
            <person name="James T.Y."/>
        </authorList>
    </citation>
    <scope>NUCLEOTIDE SEQUENCE [LARGE SCALE GENOMIC DNA]</scope>
    <source>
        <strain evidence="4 5">ACD0624</strain>
    </source>
</reference>
<feature type="coiled-coil region" evidence="2">
    <location>
        <begin position="835"/>
        <end position="862"/>
    </location>
</feature>
<evidence type="ECO:0000256" key="3">
    <source>
        <dbReference type="SAM" id="MobiDB-lite"/>
    </source>
</evidence>
<gene>
    <name evidence="4" type="ORF">Q9L58_003667</name>
</gene>
<keyword evidence="2" id="KW-0175">Coiled coil</keyword>
<dbReference type="PROSITE" id="PS51375">
    <property type="entry name" value="PPR"/>
    <property type="match status" value="1"/>
</dbReference>
<accession>A0ABR3GN49</accession>
<evidence type="ECO:0000256" key="1">
    <source>
        <dbReference type="PROSITE-ProRule" id="PRU00708"/>
    </source>
</evidence>
<feature type="region of interest" description="Disordered" evidence="3">
    <location>
        <begin position="72"/>
        <end position="99"/>
    </location>
</feature>
<comment type="caution">
    <text evidence="4">The sequence shown here is derived from an EMBL/GenBank/DDBJ whole genome shotgun (WGS) entry which is preliminary data.</text>
</comment>